<reference evidence="2 3" key="1">
    <citation type="submission" date="2023-09" db="EMBL/GenBank/DDBJ databases">
        <authorList>
            <person name="Rey-Velasco X."/>
        </authorList>
    </citation>
    <scope>NUCLEOTIDE SEQUENCE [LARGE SCALE GENOMIC DNA]</scope>
    <source>
        <strain evidence="2 3">F388</strain>
    </source>
</reference>
<dbReference type="InterPro" id="IPR036568">
    <property type="entry name" value="GGCT-like_sf"/>
</dbReference>
<sequence length="105" mass="12290">MRTTQFLFSYGSLQEEKVQLSVLERKLKGKFDTLIGYKKFEKKLMNKYPIIEKTNNSKDKVKGILYQVSNLDIYKIDLYESLAYSRTSVTLKSGTKAWVYIPSFN</sequence>
<proteinExistence type="predicted"/>
<evidence type="ECO:0000313" key="3">
    <source>
        <dbReference type="Proteomes" id="UP001255246"/>
    </source>
</evidence>
<name>A0ABU3A6Q4_9FLAO</name>
<dbReference type="InterPro" id="IPR009288">
    <property type="entry name" value="AIG2-like_dom"/>
</dbReference>
<dbReference type="Proteomes" id="UP001255246">
    <property type="component" value="Unassembled WGS sequence"/>
</dbReference>
<accession>A0ABU3A6Q4</accession>
<dbReference type="RefSeq" id="WP_311349423.1">
    <property type="nucleotide sequence ID" value="NZ_JAVRHR010000001.1"/>
</dbReference>
<dbReference type="EMBL" id="JAVRHR010000001">
    <property type="protein sequence ID" value="MDT0605857.1"/>
    <property type="molecule type" value="Genomic_DNA"/>
</dbReference>
<dbReference type="InterPro" id="IPR013024">
    <property type="entry name" value="GGCT-like"/>
</dbReference>
<evidence type="ECO:0000313" key="2">
    <source>
        <dbReference type="EMBL" id="MDT0605857.1"/>
    </source>
</evidence>
<keyword evidence="3" id="KW-1185">Reference proteome</keyword>
<organism evidence="2 3">
    <name type="scientific">Croceitalea rosinachiae</name>
    <dbReference type="NCBI Taxonomy" id="3075596"/>
    <lineage>
        <taxon>Bacteria</taxon>
        <taxon>Pseudomonadati</taxon>
        <taxon>Bacteroidota</taxon>
        <taxon>Flavobacteriia</taxon>
        <taxon>Flavobacteriales</taxon>
        <taxon>Flavobacteriaceae</taxon>
        <taxon>Croceitalea</taxon>
    </lineage>
</organism>
<evidence type="ECO:0000259" key="1">
    <source>
        <dbReference type="Pfam" id="PF06094"/>
    </source>
</evidence>
<dbReference type="CDD" id="cd06661">
    <property type="entry name" value="GGCT_like"/>
    <property type="match status" value="1"/>
</dbReference>
<dbReference type="Gene3D" id="3.10.490.10">
    <property type="entry name" value="Gamma-glutamyl cyclotransferase-like"/>
    <property type="match status" value="1"/>
</dbReference>
<feature type="domain" description="Gamma-glutamylcyclotransferase AIG2-like" evidence="1">
    <location>
        <begin position="7"/>
        <end position="101"/>
    </location>
</feature>
<dbReference type="Pfam" id="PF06094">
    <property type="entry name" value="GGACT"/>
    <property type="match status" value="1"/>
</dbReference>
<protein>
    <submittedName>
        <fullName evidence="2">Gamma-glutamylcyclotransferase family protein</fullName>
    </submittedName>
</protein>
<comment type="caution">
    <text evidence="2">The sequence shown here is derived from an EMBL/GenBank/DDBJ whole genome shotgun (WGS) entry which is preliminary data.</text>
</comment>
<gene>
    <name evidence="2" type="ORF">RM706_02395</name>
</gene>
<dbReference type="SUPFAM" id="SSF110857">
    <property type="entry name" value="Gamma-glutamyl cyclotransferase-like"/>
    <property type="match status" value="1"/>
</dbReference>